<proteinExistence type="predicted"/>
<comment type="caution">
    <text evidence="2">The sequence shown here is derived from an EMBL/GenBank/DDBJ whole genome shotgun (WGS) entry which is preliminary data.</text>
</comment>
<organism evidence="2 3">
    <name type="scientific">Scytalidium lignicola</name>
    <name type="common">Hyphomycete</name>
    <dbReference type="NCBI Taxonomy" id="5539"/>
    <lineage>
        <taxon>Eukaryota</taxon>
        <taxon>Fungi</taxon>
        <taxon>Dikarya</taxon>
        <taxon>Ascomycota</taxon>
        <taxon>Pezizomycotina</taxon>
        <taxon>Leotiomycetes</taxon>
        <taxon>Leotiomycetes incertae sedis</taxon>
        <taxon>Scytalidium</taxon>
    </lineage>
</organism>
<name>A0A3E2H126_SCYLI</name>
<evidence type="ECO:0000256" key="1">
    <source>
        <dbReference type="SAM" id="MobiDB-lite"/>
    </source>
</evidence>
<accession>A0A3E2H126</accession>
<dbReference type="EMBL" id="NCSJ02000224">
    <property type="protein sequence ID" value="RFU27090.1"/>
    <property type="molecule type" value="Genomic_DNA"/>
</dbReference>
<feature type="compositionally biased region" description="Low complexity" evidence="1">
    <location>
        <begin position="48"/>
        <end position="57"/>
    </location>
</feature>
<keyword evidence="3" id="KW-1185">Reference proteome</keyword>
<evidence type="ECO:0000313" key="2">
    <source>
        <dbReference type="EMBL" id="RFU27090.1"/>
    </source>
</evidence>
<reference evidence="2 3" key="1">
    <citation type="submission" date="2018-05" db="EMBL/GenBank/DDBJ databases">
        <title>Draft genome sequence of Scytalidium lignicola DSM 105466, a ubiquitous saprotrophic fungus.</title>
        <authorList>
            <person name="Buettner E."/>
            <person name="Gebauer A.M."/>
            <person name="Hofrichter M."/>
            <person name="Liers C."/>
            <person name="Kellner H."/>
        </authorList>
    </citation>
    <scope>NUCLEOTIDE SEQUENCE [LARGE SCALE GENOMIC DNA]</scope>
    <source>
        <strain evidence="2 3">DSM 105466</strain>
    </source>
</reference>
<gene>
    <name evidence="2" type="ORF">B7463_g9255</name>
</gene>
<feature type="non-terminal residue" evidence="2">
    <location>
        <position position="1"/>
    </location>
</feature>
<dbReference type="Proteomes" id="UP000258309">
    <property type="component" value="Unassembled WGS sequence"/>
</dbReference>
<feature type="compositionally biased region" description="Gly residues" evidence="1">
    <location>
        <begin position="58"/>
        <end position="67"/>
    </location>
</feature>
<sequence>MHSEVLFPGSGWSLLGGGWVPPGGVLGGSSPLGSGWVPLGSVLGGSGSLPSSGNGLLASGGGPLGGG</sequence>
<feature type="non-terminal residue" evidence="2">
    <location>
        <position position="67"/>
    </location>
</feature>
<feature type="region of interest" description="Disordered" evidence="1">
    <location>
        <begin position="48"/>
        <end position="67"/>
    </location>
</feature>
<dbReference type="AlphaFoldDB" id="A0A3E2H126"/>
<evidence type="ECO:0000313" key="3">
    <source>
        <dbReference type="Proteomes" id="UP000258309"/>
    </source>
</evidence>
<protein>
    <submittedName>
        <fullName evidence="2">Uncharacterized protein</fullName>
    </submittedName>
</protein>